<dbReference type="SUPFAM" id="SSF56935">
    <property type="entry name" value="Porins"/>
    <property type="match status" value="1"/>
</dbReference>
<dbReference type="Proteomes" id="UP001216674">
    <property type="component" value="Unassembled WGS sequence"/>
</dbReference>
<proteinExistence type="predicted"/>
<feature type="coiled-coil region" evidence="1">
    <location>
        <begin position="30"/>
        <end position="64"/>
    </location>
</feature>
<sequence>MKRTMIAAAVLAAVGTPALAAPGNASPVVVQQLERRIDDMASQLDALKAELKAMKAQNTALATQQQTQARQQADQTAQVAQLQASQESLQQVAAKPSPLDNLSVFGYGEINYSRPTRNTNDTRADIGRAVFGFGYRFDEKTRFASEFEVEHAIASSSDPGEFEVEQFYVDHMFTPKVGMTAGLFLMPVGLINEHHEPTAYYGVYRNFVETLIIPSTWREGGFALHGNTDIGLDWNVGLTTGLDLAKWNFATQTPLYNSALELQTNSVAPMQATHQEMALANAKNASQYVSLNYRGVPGMLLGGSVFTGNANPAPGAGSQRATLWETHARWTPGKWDLSALYAQGSISNTAKVNAQFPGTANPMPASFYGWYLQAAYSLWQHGSYRAVPFARYERYNMGAKYDGIAPDFSAQATGFPKPYDTVWTAGLNFYLNPNVVFKVDYQRFRTNRDFSRFDLGLGVYF</sequence>
<dbReference type="Pfam" id="PF07396">
    <property type="entry name" value="Porin_O_P"/>
    <property type="match status" value="1"/>
</dbReference>
<organism evidence="3 4">
    <name type="scientific">Cupriavidus basilensis</name>
    <dbReference type="NCBI Taxonomy" id="68895"/>
    <lineage>
        <taxon>Bacteria</taxon>
        <taxon>Pseudomonadati</taxon>
        <taxon>Pseudomonadota</taxon>
        <taxon>Betaproteobacteria</taxon>
        <taxon>Burkholderiales</taxon>
        <taxon>Burkholderiaceae</taxon>
        <taxon>Cupriavidus</taxon>
    </lineage>
</organism>
<reference evidence="3 4" key="1">
    <citation type="submission" date="2023-03" db="EMBL/GenBank/DDBJ databases">
        <title>Draft assemblies of triclosan tolerant bacteria isolated from returned activated sludge.</title>
        <authorList>
            <person name="Van Hamelsveld S."/>
        </authorList>
    </citation>
    <scope>NUCLEOTIDE SEQUENCE [LARGE SCALE GENOMIC DNA]</scope>
    <source>
        <strain evidence="3 4">GW210010_S58</strain>
    </source>
</reference>
<evidence type="ECO:0000313" key="4">
    <source>
        <dbReference type="Proteomes" id="UP001216674"/>
    </source>
</evidence>
<dbReference type="CDD" id="cd14686">
    <property type="entry name" value="bZIP"/>
    <property type="match status" value="1"/>
</dbReference>
<name>A0ABT6AGS1_9BURK</name>
<feature type="chain" id="PRO_5045330845" evidence="2">
    <location>
        <begin position="21"/>
        <end position="461"/>
    </location>
</feature>
<evidence type="ECO:0000313" key="3">
    <source>
        <dbReference type="EMBL" id="MDF3831801.1"/>
    </source>
</evidence>
<keyword evidence="4" id="KW-1185">Reference proteome</keyword>
<feature type="signal peptide" evidence="2">
    <location>
        <begin position="1"/>
        <end position="20"/>
    </location>
</feature>
<comment type="caution">
    <text evidence="3">The sequence shown here is derived from an EMBL/GenBank/DDBJ whole genome shotgun (WGS) entry which is preliminary data.</text>
</comment>
<evidence type="ECO:0000256" key="1">
    <source>
        <dbReference type="SAM" id="Coils"/>
    </source>
</evidence>
<keyword evidence="1" id="KW-0175">Coiled coil</keyword>
<dbReference type="Gene3D" id="2.40.160.10">
    <property type="entry name" value="Porin"/>
    <property type="match status" value="1"/>
</dbReference>
<keyword evidence="2" id="KW-0732">Signal</keyword>
<gene>
    <name evidence="3" type="ORF">P3W85_02330</name>
</gene>
<dbReference type="EMBL" id="JARJLM010000036">
    <property type="protein sequence ID" value="MDF3831801.1"/>
    <property type="molecule type" value="Genomic_DNA"/>
</dbReference>
<accession>A0ABT6AGS1</accession>
<dbReference type="InterPro" id="IPR010870">
    <property type="entry name" value="Porin_O/P"/>
</dbReference>
<dbReference type="InterPro" id="IPR023614">
    <property type="entry name" value="Porin_dom_sf"/>
</dbReference>
<protein>
    <submittedName>
        <fullName evidence="3">Porin</fullName>
    </submittedName>
</protein>
<evidence type="ECO:0000256" key="2">
    <source>
        <dbReference type="SAM" id="SignalP"/>
    </source>
</evidence>
<dbReference type="RefSeq" id="WP_276263574.1">
    <property type="nucleotide sequence ID" value="NZ_JARJLM010000036.1"/>
</dbReference>